<dbReference type="InterPro" id="IPR036770">
    <property type="entry name" value="Ankyrin_rpt-contain_sf"/>
</dbReference>
<feature type="active site" description="Charge relay system" evidence="5">
    <location>
        <position position="735"/>
    </location>
</feature>
<dbReference type="PANTHER" id="PTHR43399:SF4">
    <property type="entry name" value="CELL WALL-ASSOCIATED PROTEASE"/>
    <property type="match status" value="1"/>
</dbReference>
<keyword evidence="3 5" id="KW-0378">Hydrolase</keyword>
<dbReference type="SUPFAM" id="SSF52743">
    <property type="entry name" value="Subtilisin-like"/>
    <property type="match status" value="1"/>
</dbReference>
<evidence type="ECO:0000313" key="8">
    <source>
        <dbReference type="EMBL" id="KAJ4385283.1"/>
    </source>
</evidence>
<feature type="region of interest" description="Disordered" evidence="6">
    <location>
        <begin position="1"/>
        <end position="49"/>
    </location>
</feature>
<accession>A0A9W8YHS4</accession>
<evidence type="ECO:0000256" key="6">
    <source>
        <dbReference type="SAM" id="MobiDB-lite"/>
    </source>
</evidence>
<evidence type="ECO:0000256" key="5">
    <source>
        <dbReference type="PROSITE-ProRule" id="PRU01240"/>
    </source>
</evidence>
<dbReference type="Pfam" id="PF00023">
    <property type="entry name" value="Ank"/>
    <property type="match status" value="1"/>
</dbReference>
<dbReference type="GO" id="GO:0004252">
    <property type="term" value="F:serine-type endopeptidase activity"/>
    <property type="evidence" value="ECO:0007669"/>
    <property type="project" value="UniProtKB-UniRule"/>
</dbReference>
<dbReference type="CDD" id="cd07491">
    <property type="entry name" value="Peptidases_S8_7"/>
    <property type="match status" value="1"/>
</dbReference>
<evidence type="ECO:0000259" key="7">
    <source>
        <dbReference type="Pfam" id="PF00082"/>
    </source>
</evidence>
<dbReference type="OrthoDB" id="5093543at2759"/>
<dbReference type="Gene3D" id="3.40.50.200">
    <property type="entry name" value="Peptidase S8/S53 domain"/>
    <property type="match status" value="1"/>
</dbReference>
<feature type="active site" description="Charge relay system" evidence="5">
    <location>
        <position position="946"/>
    </location>
</feature>
<evidence type="ECO:0000256" key="4">
    <source>
        <dbReference type="ARBA" id="ARBA00022825"/>
    </source>
</evidence>
<dbReference type="EMBL" id="JAPEVB010000008">
    <property type="protein sequence ID" value="KAJ4385283.1"/>
    <property type="molecule type" value="Genomic_DNA"/>
</dbReference>
<dbReference type="AlphaFoldDB" id="A0A9W8YHS4"/>
<dbReference type="InterPro" id="IPR015500">
    <property type="entry name" value="Peptidase_S8_subtilisin-rel"/>
</dbReference>
<dbReference type="PRINTS" id="PR00723">
    <property type="entry name" value="SUBTILISIN"/>
</dbReference>
<dbReference type="Proteomes" id="UP001140453">
    <property type="component" value="Unassembled WGS sequence"/>
</dbReference>
<proteinExistence type="inferred from homology"/>
<keyword evidence="9" id="KW-1185">Reference proteome</keyword>
<name>A0A9W8YHS4_9PEZI</name>
<dbReference type="SUPFAM" id="SSF48403">
    <property type="entry name" value="Ankyrin repeat"/>
    <property type="match status" value="1"/>
</dbReference>
<feature type="region of interest" description="Disordered" evidence="6">
    <location>
        <begin position="336"/>
        <end position="355"/>
    </location>
</feature>
<evidence type="ECO:0000256" key="2">
    <source>
        <dbReference type="ARBA" id="ARBA00022670"/>
    </source>
</evidence>
<keyword evidence="2 5" id="KW-0645">Protease</keyword>
<feature type="active site" description="Charge relay system" evidence="5">
    <location>
        <position position="776"/>
    </location>
</feature>
<evidence type="ECO:0000256" key="1">
    <source>
        <dbReference type="ARBA" id="ARBA00011073"/>
    </source>
</evidence>
<gene>
    <name evidence="8" type="ORF">N0V93_010344</name>
</gene>
<dbReference type="PROSITE" id="PS51892">
    <property type="entry name" value="SUBTILASE"/>
    <property type="match status" value="1"/>
</dbReference>
<feature type="compositionally biased region" description="Acidic residues" evidence="6">
    <location>
        <begin position="10"/>
        <end position="28"/>
    </location>
</feature>
<dbReference type="InterPro" id="IPR000209">
    <property type="entry name" value="Peptidase_S8/S53_dom"/>
</dbReference>
<dbReference type="InterPro" id="IPR051048">
    <property type="entry name" value="Peptidase_S8/S53_subtilisin"/>
</dbReference>
<feature type="compositionally biased region" description="Basic and acidic residues" evidence="6">
    <location>
        <begin position="290"/>
        <end position="305"/>
    </location>
</feature>
<dbReference type="PANTHER" id="PTHR43399">
    <property type="entry name" value="SUBTILISIN-RELATED"/>
    <property type="match status" value="1"/>
</dbReference>
<comment type="caution">
    <text evidence="8">The sequence shown here is derived from an EMBL/GenBank/DDBJ whole genome shotgun (WGS) entry which is preliminary data.</text>
</comment>
<dbReference type="InterPro" id="IPR036852">
    <property type="entry name" value="Peptidase_S8/S53_dom_sf"/>
</dbReference>
<dbReference type="InterPro" id="IPR002110">
    <property type="entry name" value="Ankyrin_rpt"/>
</dbReference>
<dbReference type="Gene3D" id="1.25.40.20">
    <property type="entry name" value="Ankyrin repeat-containing domain"/>
    <property type="match status" value="1"/>
</dbReference>
<keyword evidence="4 5" id="KW-0720">Serine protease</keyword>
<evidence type="ECO:0000313" key="9">
    <source>
        <dbReference type="Proteomes" id="UP001140453"/>
    </source>
</evidence>
<comment type="similarity">
    <text evidence="1 5">Belongs to the peptidase S8 family.</text>
</comment>
<organism evidence="8 9">
    <name type="scientific">Gnomoniopsis smithogilvyi</name>
    <dbReference type="NCBI Taxonomy" id="1191159"/>
    <lineage>
        <taxon>Eukaryota</taxon>
        <taxon>Fungi</taxon>
        <taxon>Dikarya</taxon>
        <taxon>Ascomycota</taxon>
        <taxon>Pezizomycotina</taxon>
        <taxon>Sordariomycetes</taxon>
        <taxon>Sordariomycetidae</taxon>
        <taxon>Diaporthales</taxon>
        <taxon>Gnomoniaceae</taxon>
        <taxon>Gnomoniopsis</taxon>
    </lineage>
</organism>
<evidence type="ECO:0000256" key="3">
    <source>
        <dbReference type="ARBA" id="ARBA00022801"/>
    </source>
</evidence>
<dbReference type="GO" id="GO:0006508">
    <property type="term" value="P:proteolysis"/>
    <property type="evidence" value="ECO:0007669"/>
    <property type="project" value="UniProtKB-KW"/>
</dbReference>
<feature type="region of interest" description="Disordered" evidence="6">
    <location>
        <begin position="272"/>
        <end position="315"/>
    </location>
</feature>
<sequence>MGTKHGGSMDNDEEDLDEVVGTDSESDDGDHPAESFEDPNPIKSGFQKDLKMIRESDELNGRKLRRVKAEHPADSKELKQLERGIKESQNQFARRGASLTWRRLTKERMNFLHFMASEDLTKEPKDVKLQTTVAYIVTQLCDEMGVLDSSQRTPLTIAIVGRNDVFVRAVCKGTTSAVQARISTALASECVNSRDNENITTCLHAAIQRGSLLRLDLTKVIIELAPEGLFTVADSRGRTPLHLAVEYHRCNNEQIQIVEKLLCKGPAALSLRTSGHPMNRRSVYQHHAKTREDSRQQEAKERSYEESISMPELGQQEMKGHISLQEIKGDMTAVSENGQLGKQGPAPTAVEGSGKPFQTTVEKHIGLALNTHLSHTASLIQSPASTAPKQMIGTTAEKIEESLKLAYFRVKKPHELRDYLHLPTQGQRGKEMWFDFGPEPHSTISFENFKKQFGHLVFDDVLQYVKFPRLTIDDGPPLESDIRYQGNKTLVPFFKWLKSKGVERIVRVDVDDTNPTCHSEAAIEDALDQLQVEVLNWRRLDLCPSTIACVGTHLREVHLQWGGSNAVLRAWSSINGLCMIPTLERIHIEHMKVSKDHVKPFIEPTLLTQICYLIQGTESRKRTLENLEDFKVAFEASWMQVAWQMERRIADPKLPQTPCPEVEWLSVNSRRLPLQEAQRNGPTILPNQQRRVDAHKWMECMNDFSESFRQVMGHKDMKKPGHDILSNPITVALIDDGADITHPDLTGTNFEGSSFDHEQDQDDWHVNPYWYSAGGHGTLMARLIHRICPSARICVIKLKTMATNSSPKLQVDPRSAIKAIDYATELGANIISMSWTVKPPVNEDDKTAFIAAINNADAKRILMFCSAGDQGQYHEQDATYPYAINPNATFCIGAARATGETAGFVSKSTLDFVFPGYEVRLDNEGIAGADHLGKDSVEFDSYTGSSVATALASGLAALVQECVRLSVLYSIDTKDQNLIRRGNFDKIKTRSAMKEAFRYIGLHHETDDKYVEVWRVFKETTKKLEKEDELNGKLEVISHLAIHLVRY</sequence>
<reference evidence="8" key="1">
    <citation type="submission" date="2022-10" db="EMBL/GenBank/DDBJ databases">
        <title>Tapping the CABI collections for fungal endophytes: first genome assemblies for Collariella, Neodidymelliopsis, Ascochyta clinopodiicola, Didymella pomorum, Didymosphaeria variabile, Neocosmospora piperis and Neocucurbitaria cava.</title>
        <authorList>
            <person name="Hill R."/>
        </authorList>
    </citation>
    <scope>NUCLEOTIDE SEQUENCE</scope>
    <source>
        <strain evidence="8">IMI 355082</strain>
    </source>
</reference>
<dbReference type="Pfam" id="PF00082">
    <property type="entry name" value="Peptidase_S8"/>
    <property type="match status" value="1"/>
</dbReference>
<feature type="domain" description="Peptidase S8/S53" evidence="7">
    <location>
        <begin position="729"/>
        <end position="961"/>
    </location>
</feature>
<protein>
    <recommendedName>
        <fullName evidence="7">Peptidase S8/S53 domain-containing protein</fullName>
    </recommendedName>
</protein>